<keyword evidence="4" id="KW-1185">Reference proteome</keyword>
<protein>
    <submittedName>
        <fullName evidence="3">DUF2892 domain-containing protein</fullName>
    </submittedName>
</protein>
<evidence type="ECO:0000259" key="2">
    <source>
        <dbReference type="Pfam" id="PF11127"/>
    </source>
</evidence>
<name>A0ABW7TL15_9NOCA</name>
<evidence type="ECO:0000256" key="1">
    <source>
        <dbReference type="SAM" id="Phobius"/>
    </source>
</evidence>
<dbReference type="Gene3D" id="6.10.140.1340">
    <property type="match status" value="1"/>
</dbReference>
<sequence>MPTLVHHHEWTIDRLVPLLAGILVLVSTALAAALSPWWLVLTMLVGGNLLLYSGVGWCPATLIMTRLGVPAGSTTCPNPRIRIRAATATHRNRS</sequence>
<feature type="domain" description="Inner membrane protein YgaP-like transmembrane" evidence="2">
    <location>
        <begin position="11"/>
        <end position="64"/>
    </location>
</feature>
<dbReference type="Proteomes" id="UP001611263">
    <property type="component" value="Unassembled WGS sequence"/>
</dbReference>
<feature type="transmembrane region" description="Helical" evidence="1">
    <location>
        <begin position="12"/>
        <end position="31"/>
    </location>
</feature>
<accession>A0ABW7TL15</accession>
<reference evidence="3 4" key="1">
    <citation type="submission" date="2024-10" db="EMBL/GenBank/DDBJ databases">
        <title>The Natural Products Discovery Center: Release of the First 8490 Sequenced Strains for Exploring Actinobacteria Biosynthetic Diversity.</title>
        <authorList>
            <person name="Kalkreuter E."/>
            <person name="Kautsar S.A."/>
            <person name="Yang D."/>
            <person name="Bader C.D."/>
            <person name="Teijaro C.N."/>
            <person name="Fluegel L."/>
            <person name="Davis C.M."/>
            <person name="Simpson J.R."/>
            <person name="Lauterbach L."/>
            <person name="Steele A.D."/>
            <person name="Gui C."/>
            <person name="Meng S."/>
            <person name="Li G."/>
            <person name="Viehrig K."/>
            <person name="Ye F."/>
            <person name="Su P."/>
            <person name="Kiefer A.F."/>
            <person name="Nichols A."/>
            <person name="Cepeda A.J."/>
            <person name="Yan W."/>
            <person name="Fan B."/>
            <person name="Jiang Y."/>
            <person name="Adhikari A."/>
            <person name="Zheng C.-J."/>
            <person name="Schuster L."/>
            <person name="Cowan T.M."/>
            <person name="Smanski M.J."/>
            <person name="Chevrette M.G."/>
            <person name="De Carvalho L.P.S."/>
            <person name="Shen B."/>
        </authorList>
    </citation>
    <scope>NUCLEOTIDE SEQUENCE [LARGE SCALE GENOMIC DNA]</scope>
    <source>
        <strain evidence="3 4">NPDC020568</strain>
    </source>
</reference>
<evidence type="ECO:0000313" key="4">
    <source>
        <dbReference type="Proteomes" id="UP001611263"/>
    </source>
</evidence>
<keyword evidence="1" id="KW-0472">Membrane</keyword>
<keyword evidence="1" id="KW-1133">Transmembrane helix</keyword>
<keyword evidence="1" id="KW-0812">Transmembrane</keyword>
<comment type="caution">
    <text evidence="3">The sequence shown here is derived from an EMBL/GenBank/DDBJ whole genome shotgun (WGS) entry which is preliminary data.</text>
</comment>
<dbReference type="EMBL" id="JBIRUQ010000001">
    <property type="protein sequence ID" value="MFI1460536.1"/>
    <property type="molecule type" value="Genomic_DNA"/>
</dbReference>
<organism evidence="3 4">
    <name type="scientific">Nocardia carnea</name>
    <dbReference type="NCBI Taxonomy" id="37328"/>
    <lineage>
        <taxon>Bacteria</taxon>
        <taxon>Bacillati</taxon>
        <taxon>Actinomycetota</taxon>
        <taxon>Actinomycetes</taxon>
        <taxon>Mycobacteriales</taxon>
        <taxon>Nocardiaceae</taxon>
        <taxon>Nocardia</taxon>
    </lineage>
</organism>
<dbReference type="RefSeq" id="WP_051157447.1">
    <property type="nucleotide sequence ID" value="NZ_JBIRUQ010000001.1"/>
</dbReference>
<gene>
    <name evidence="3" type="ORF">ACH4WX_07420</name>
</gene>
<dbReference type="InterPro" id="IPR021309">
    <property type="entry name" value="YgaP-like_TM"/>
</dbReference>
<evidence type="ECO:0000313" key="3">
    <source>
        <dbReference type="EMBL" id="MFI1460536.1"/>
    </source>
</evidence>
<proteinExistence type="predicted"/>
<dbReference type="Pfam" id="PF11127">
    <property type="entry name" value="YgaP-like_TM"/>
    <property type="match status" value="1"/>
</dbReference>
<dbReference type="GeneID" id="93504977"/>
<feature type="transmembrane region" description="Helical" evidence="1">
    <location>
        <begin position="37"/>
        <end position="58"/>
    </location>
</feature>